<evidence type="ECO:0000256" key="6">
    <source>
        <dbReference type="ARBA" id="ARBA00022989"/>
    </source>
</evidence>
<feature type="region of interest" description="Disordered" evidence="10">
    <location>
        <begin position="169"/>
        <end position="192"/>
    </location>
</feature>
<keyword evidence="12" id="KW-1185">Reference proteome</keyword>
<evidence type="ECO:0000256" key="10">
    <source>
        <dbReference type="SAM" id="MobiDB-lite"/>
    </source>
</evidence>
<dbReference type="STRING" id="58919.A0A316Z2Z7"/>
<evidence type="ECO:0000256" key="1">
    <source>
        <dbReference type="ARBA" id="ARBA00004141"/>
    </source>
</evidence>
<keyword evidence="7 8" id="KW-0472">Membrane</keyword>
<evidence type="ECO:0000256" key="2">
    <source>
        <dbReference type="ARBA" id="ARBA00006375"/>
    </source>
</evidence>
<feature type="repeat" description="Solcar" evidence="8">
    <location>
        <begin position="133"/>
        <end position="245"/>
    </location>
</feature>
<dbReference type="GO" id="GO:0015217">
    <property type="term" value="F:ADP transmembrane transporter activity"/>
    <property type="evidence" value="ECO:0007669"/>
    <property type="project" value="TreeGrafter"/>
</dbReference>
<proteinExistence type="inferred from homology"/>
<dbReference type="EMBL" id="KZ819302">
    <property type="protein sequence ID" value="PWN95756.1"/>
    <property type="molecule type" value="Genomic_DNA"/>
</dbReference>
<dbReference type="AlphaFoldDB" id="A0A316Z2Z7"/>
<dbReference type="PANTHER" id="PTHR45939:SF1">
    <property type="entry name" value="MITOCHONDRIAL THIAMINE PYROPHOSPHATE CARRIER 1-RELATED"/>
    <property type="match status" value="1"/>
</dbReference>
<evidence type="ECO:0000256" key="8">
    <source>
        <dbReference type="PROSITE-ProRule" id="PRU00282"/>
    </source>
</evidence>
<reference evidence="11 12" key="1">
    <citation type="journal article" date="2018" name="Mol. Biol. Evol.">
        <title>Broad Genomic Sampling Reveals a Smut Pathogenic Ancestry of the Fungal Clade Ustilaginomycotina.</title>
        <authorList>
            <person name="Kijpornyongpan T."/>
            <person name="Mondo S.J."/>
            <person name="Barry K."/>
            <person name="Sandor L."/>
            <person name="Lee J."/>
            <person name="Lipzen A."/>
            <person name="Pangilinan J."/>
            <person name="LaButti K."/>
            <person name="Hainaut M."/>
            <person name="Henrissat B."/>
            <person name="Grigoriev I.V."/>
            <person name="Spatafora J.W."/>
            <person name="Aime M.C."/>
        </authorList>
    </citation>
    <scope>NUCLEOTIDE SEQUENCE [LARGE SCALE GENOMIC DNA]</scope>
    <source>
        <strain evidence="11 12">MCA 4186</strain>
    </source>
</reference>
<accession>A0A316Z2Z7</accession>
<evidence type="ECO:0000313" key="11">
    <source>
        <dbReference type="EMBL" id="PWN95756.1"/>
    </source>
</evidence>
<evidence type="ECO:0000256" key="4">
    <source>
        <dbReference type="ARBA" id="ARBA00022692"/>
    </source>
</evidence>
<feature type="repeat" description="Solcar" evidence="8">
    <location>
        <begin position="255"/>
        <end position="339"/>
    </location>
</feature>
<dbReference type="RefSeq" id="XP_025596035.1">
    <property type="nucleotide sequence ID" value="XM_025740354.1"/>
</dbReference>
<name>A0A316Z2Z7_9BASI</name>
<evidence type="ECO:0000256" key="3">
    <source>
        <dbReference type="ARBA" id="ARBA00022448"/>
    </source>
</evidence>
<dbReference type="SUPFAM" id="SSF103506">
    <property type="entry name" value="Mitochondrial carrier"/>
    <property type="match status" value="1"/>
</dbReference>
<keyword evidence="4 8" id="KW-0812">Transmembrane</keyword>
<dbReference type="GeneID" id="37267900"/>
<gene>
    <name evidence="11" type="ORF">FA09DRAFT_300929</name>
</gene>
<dbReference type="GO" id="GO:0016020">
    <property type="term" value="C:membrane"/>
    <property type="evidence" value="ECO:0007669"/>
    <property type="project" value="UniProtKB-SubCell"/>
</dbReference>
<feature type="repeat" description="Solcar" evidence="8">
    <location>
        <begin position="5"/>
        <end position="112"/>
    </location>
</feature>
<evidence type="ECO:0000256" key="7">
    <source>
        <dbReference type="ARBA" id="ARBA00023136"/>
    </source>
</evidence>
<dbReference type="InterPro" id="IPR052217">
    <property type="entry name" value="Mito/Peroxisomal_Carrier"/>
</dbReference>
<sequence>MTEPLTPFGNALAGALGGVFSNAVIYPLDTVKTRIQADSGSGAAAQAAQKKLGNVQGKASLRKNSGLFEAVVTIARSKEGVAGLYRGFSASMVNTFSTQFAYFYWYSVVRTLYVTRLTKSGAAAAAVGAAVQLSTAVELLLGAVAGGLAQIFTIPVAVIATRQQLGGSSSAADQARPSTPAQGEQKGLAGKVSAKVTDDESFLGVARDILKEDGITGLWRGLKPSLVLTVNPAITYGVYERVKNIILAASTDGKMTPAKSFAIGALSKTLATVVTFPYILSKIRLQAKNTPYTGAIDVLTKIAKEKGISGWYQGMQAQITKAVLAQALLFYFRDYFEVWTRKLMAAAKK</sequence>
<dbReference type="InterPro" id="IPR018108">
    <property type="entry name" value="MCP_transmembrane"/>
</dbReference>
<evidence type="ECO:0000313" key="12">
    <source>
        <dbReference type="Proteomes" id="UP000245946"/>
    </source>
</evidence>
<keyword evidence="6" id="KW-1133">Transmembrane helix</keyword>
<dbReference type="Pfam" id="PF00153">
    <property type="entry name" value="Mito_carr"/>
    <property type="match status" value="3"/>
</dbReference>
<evidence type="ECO:0000256" key="9">
    <source>
        <dbReference type="RuleBase" id="RU000488"/>
    </source>
</evidence>
<dbReference type="Proteomes" id="UP000245946">
    <property type="component" value="Unassembled WGS sequence"/>
</dbReference>
<dbReference type="Gene3D" id="1.50.40.10">
    <property type="entry name" value="Mitochondrial carrier domain"/>
    <property type="match status" value="2"/>
</dbReference>
<protein>
    <submittedName>
        <fullName evidence="11">Mitochondrial carrier</fullName>
    </submittedName>
</protein>
<comment type="subcellular location">
    <subcellularLocation>
        <location evidence="1">Membrane</location>
        <topology evidence="1">Multi-pass membrane protein</topology>
    </subcellularLocation>
</comment>
<keyword evidence="5" id="KW-0677">Repeat</keyword>
<comment type="similarity">
    <text evidence="2 9">Belongs to the mitochondrial carrier (TC 2.A.29) family.</text>
</comment>
<organism evidence="11 12">
    <name type="scientific">Tilletiopsis washingtonensis</name>
    <dbReference type="NCBI Taxonomy" id="58919"/>
    <lineage>
        <taxon>Eukaryota</taxon>
        <taxon>Fungi</taxon>
        <taxon>Dikarya</taxon>
        <taxon>Basidiomycota</taxon>
        <taxon>Ustilaginomycotina</taxon>
        <taxon>Exobasidiomycetes</taxon>
        <taxon>Entylomatales</taxon>
        <taxon>Entylomatales incertae sedis</taxon>
        <taxon>Tilletiopsis</taxon>
    </lineage>
</organism>
<keyword evidence="3 9" id="KW-0813">Transport</keyword>
<dbReference type="PROSITE" id="PS50920">
    <property type="entry name" value="SOLCAR"/>
    <property type="match status" value="3"/>
</dbReference>
<dbReference type="PANTHER" id="PTHR45939">
    <property type="entry name" value="PEROXISOMAL MEMBRANE PROTEIN PMP34-RELATED"/>
    <property type="match status" value="1"/>
</dbReference>
<feature type="compositionally biased region" description="Polar residues" evidence="10">
    <location>
        <begin position="169"/>
        <end position="182"/>
    </location>
</feature>
<dbReference type="OrthoDB" id="446044at2759"/>
<dbReference type="InterPro" id="IPR023395">
    <property type="entry name" value="MCP_dom_sf"/>
</dbReference>
<evidence type="ECO:0000256" key="5">
    <source>
        <dbReference type="ARBA" id="ARBA00022737"/>
    </source>
</evidence>